<reference evidence="3" key="1">
    <citation type="journal article" date="2019" name="Int. J. Syst. Evol. Microbiol.">
        <title>The Global Catalogue of Microorganisms (GCM) 10K type strain sequencing project: providing services to taxonomists for standard genome sequencing and annotation.</title>
        <authorList>
            <consortium name="The Broad Institute Genomics Platform"/>
            <consortium name="The Broad Institute Genome Sequencing Center for Infectious Disease"/>
            <person name="Wu L."/>
            <person name="Ma J."/>
        </authorList>
    </citation>
    <scope>NUCLEOTIDE SEQUENCE [LARGE SCALE GENOMIC DNA]</scope>
    <source>
        <strain evidence="3">JCM 4586</strain>
    </source>
</reference>
<accession>A0ABQ2Y8Q0</accession>
<evidence type="ECO:0000259" key="1">
    <source>
        <dbReference type="Pfam" id="PF05598"/>
    </source>
</evidence>
<evidence type="ECO:0000313" key="2">
    <source>
        <dbReference type="EMBL" id="GGX75692.1"/>
    </source>
</evidence>
<evidence type="ECO:0000313" key="3">
    <source>
        <dbReference type="Proteomes" id="UP000659223"/>
    </source>
</evidence>
<dbReference type="PANTHER" id="PTHR35604">
    <property type="entry name" value="TRANSPOSASE INSH FOR INSERTION SEQUENCE ELEMENT IS5A-RELATED"/>
    <property type="match status" value="1"/>
</dbReference>
<dbReference type="InterPro" id="IPR008490">
    <property type="entry name" value="Transposase_InsH_N"/>
</dbReference>
<keyword evidence="3" id="KW-1185">Reference proteome</keyword>
<sequence>MWGRDLEVIDVSLRPRAPGEVPARTAEVARLAFPKGCLCMRIREVLGPLFTDENFADLFPQRGQPAWPPHQLAIVSVLQFVEGLSDRQAAAAVRGRIDWKFLLGLELTDPGFDHSLLSEFRDRNVAGGDPERLLNLVLERLREVGLLKRPGQEVKYQGRCLFLNPLERGR</sequence>
<dbReference type="Proteomes" id="UP000659223">
    <property type="component" value="Unassembled WGS sequence"/>
</dbReference>
<gene>
    <name evidence="2" type="ORF">GCM10010324_21460</name>
</gene>
<proteinExistence type="predicted"/>
<comment type="caution">
    <text evidence="2">The sequence shown here is derived from an EMBL/GenBank/DDBJ whole genome shotgun (WGS) entry which is preliminary data.</text>
</comment>
<name>A0ABQ2Y8Q0_9ACTN</name>
<organism evidence="2 3">
    <name type="scientific">Streptomyces hiroshimensis</name>
    <dbReference type="NCBI Taxonomy" id="66424"/>
    <lineage>
        <taxon>Bacteria</taxon>
        <taxon>Bacillati</taxon>
        <taxon>Actinomycetota</taxon>
        <taxon>Actinomycetes</taxon>
        <taxon>Kitasatosporales</taxon>
        <taxon>Streptomycetaceae</taxon>
        <taxon>Streptomyces</taxon>
    </lineage>
</organism>
<protein>
    <recommendedName>
        <fullName evidence="1">Transposase InsH N-terminal domain-containing protein</fullName>
    </recommendedName>
</protein>
<dbReference type="PANTHER" id="PTHR35604:SF2">
    <property type="entry name" value="TRANSPOSASE INSH FOR INSERTION SEQUENCE ELEMENT IS5A-RELATED"/>
    <property type="match status" value="1"/>
</dbReference>
<feature type="domain" description="Transposase InsH N-terminal" evidence="1">
    <location>
        <begin position="33"/>
        <end position="123"/>
    </location>
</feature>
<dbReference type="EMBL" id="BMUT01000003">
    <property type="protein sequence ID" value="GGX75692.1"/>
    <property type="molecule type" value="Genomic_DNA"/>
</dbReference>
<dbReference type="Pfam" id="PF05598">
    <property type="entry name" value="DUF772"/>
    <property type="match status" value="1"/>
</dbReference>